<protein>
    <recommendedName>
        <fullName evidence="10">Rho-GAP domain-containing protein</fullName>
    </recommendedName>
</protein>
<dbReference type="InterPro" id="IPR000198">
    <property type="entry name" value="RhoGAP_dom"/>
</dbReference>
<name>A0A163JRD9_ABSGL</name>
<keyword evidence="3 4" id="KW-0862">Zinc</keyword>
<feature type="region of interest" description="Disordered" evidence="5">
    <location>
        <begin position="545"/>
        <end position="571"/>
    </location>
</feature>
<feature type="region of interest" description="Disordered" evidence="5">
    <location>
        <begin position="205"/>
        <end position="250"/>
    </location>
</feature>
<dbReference type="OrthoDB" id="79452at2759"/>
<dbReference type="GO" id="GO:0005096">
    <property type="term" value="F:GTPase activator activity"/>
    <property type="evidence" value="ECO:0007669"/>
    <property type="project" value="UniProtKB-KW"/>
</dbReference>
<evidence type="ECO:0000313" key="8">
    <source>
        <dbReference type="EMBL" id="SAM02671.1"/>
    </source>
</evidence>
<dbReference type="PANTHER" id="PTHR23176:SF128">
    <property type="entry name" value="RHO GTPASE-ACTIVATING PROTEIN RGD1"/>
    <property type="match status" value="1"/>
</dbReference>
<dbReference type="Pfam" id="PF00412">
    <property type="entry name" value="LIM"/>
    <property type="match status" value="2"/>
</dbReference>
<evidence type="ECO:0008006" key="10">
    <source>
        <dbReference type="Google" id="ProtNLM"/>
    </source>
</evidence>
<evidence type="ECO:0000256" key="3">
    <source>
        <dbReference type="ARBA" id="ARBA00022833"/>
    </source>
</evidence>
<dbReference type="FunCoup" id="A0A163JRD9">
    <property type="interactions" value="410"/>
</dbReference>
<dbReference type="SMART" id="SM00132">
    <property type="entry name" value="LIM"/>
    <property type="match status" value="2"/>
</dbReference>
<dbReference type="EMBL" id="LT553932">
    <property type="protein sequence ID" value="SAM02671.1"/>
    <property type="molecule type" value="Genomic_DNA"/>
</dbReference>
<reference evidence="8" key="1">
    <citation type="submission" date="2016-04" db="EMBL/GenBank/DDBJ databases">
        <authorList>
            <person name="Evans L.H."/>
            <person name="Alamgir A."/>
            <person name="Owens N."/>
            <person name="Weber N.D."/>
            <person name="Virtaneva K."/>
            <person name="Barbian K."/>
            <person name="Babar A."/>
            <person name="Rosenke K."/>
        </authorList>
    </citation>
    <scope>NUCLEOTIDE SEQUENCE [LARGE SCALE GENOMIC DNA]</scope>
    <source>
        <strain evidence="8">CBS 101.48</strain>
    </source>
</reference>
<dbReference type="SMART" id="SM00324">
    <property type="entry name" value="RhoGAP"/>
    <property type="match status" value="1"/>
</dbReference>
<evidence type="ECO:0000313" key="9">
    <source>
        <dbReference type="Proteomes" id="UP000078561"/>
    </source>
</evidence>
<dbReference type="InParanoid" id="A0A163JRD9"/>
<feature type="domain" description="Rho-GAP" evidence="7">
    <location>
        <begin position="631"/>
        <end position="817"/>
    </location>
</feature>
<feature type="compositionally biased region" description="Polar residues" evidence="5">
    <location>
        <begin position="502"/>
        <end position="515"/>
    </location>
</feature>
<dbReference type="SUPFAM" id="SSF57716">
    <property type="entry name" value="Glucocorticoid receptor-like (DNA-binding domain)"/>
    <property type="match status" value="1"/>
</dbReference>
<dbReference type="Gene3D" id="1.10.555.10">
    <property type="entry name" value="Rho GTPase activation protein"/>
    <property type="match status" value="1"/>
</dbReference>
<dbReference type="GO" id="GO:0046872">
    <property type="term" value="F:metal ion binding"/>
    <property type="evidence" value="ECO:0007669"/>
    <property type="project" value="UniProtKB-KW"/>
</dbReference>
<accession>A0A163JRD9</accession>
<feature type="region of interest" description="Disordered" evidence="5">
    <location>
        <begin position="269"/>
        <end position="298"/>
    </location>
</feature>
<dbReference type="GO" id="GO:0005737">
    <property type="term" value="C:cytoplasm"/>
    <property type="evidence" value="ECO:0007669"/>
    <property type="project" value="TreeGrafter"/>
</dbReference>
<dbReference type="InterPro" id="IPR001781">
    <property type="entry name" value="Znf_LIM"/>
</dbReference>
<evidence type="ECO:0000256" key="2">
    <source>
        <dbReference type="ARBA" id="ARBA00022723"/>
    </source>
</evidence>
<gene>
    <name evidence="8" type="primary">ABSGL_08474.1 scaffold 10128</name>
</gene>
<evidence type="ECO:0000256" key="5">
    <source>
        <dbReference type="SAM" id="MobiDB-lite"/>
    </source>
</evidence>
<evidence type="ECO:0000256" key="1">
    <source>
        <dbReference type="ARBA" id="ARBA00022468"/>
    </source>
</evidence>
<dbReference type="InterPro" id="IPR050729">
    <property type="entry name" value="Rho-GAP"/>
</dbReference>
<organism evidence="8">
    <name type="scientific">Absidia glauca</name>
    <name type="common">Pin mould</name>
    <dbReference type="NCBI Taxonomy" id="4829"/>
    <lineage>
        <taxon>Eukaryota</taxon>
        <taxon>Fungi</taxon>
        <taxon>Fungi incertae sedis</taxon>
        <taxon>Mucoromycota</taxon>
        <taxon>Mucoromycotina</taxon>
        <taxon>Mucoromycetes</taxon>
        <taxon>Mucorales</taxon>
        <taxon>Cunninghamellaceae</taxon>
        <taxon>Absidia</taxon>
    </lineage>
</organism>
<keyword evidence="1" id="KW-0343">GTPase activation</keyword>
<dbReference type="PROSITE" id="PS00478">
    <property type="entry name" value="LIM_DOMAIN_1"/>
    <property type="match status" value="2"/>
</dbReference>
<feature type="compositionally biased region" description="Low complexity" evidence="5">
    <location>
        <begin position="205"/>
        <end position="219"/>
    </location>
</feature>
<dbReference type="SUPFAM" id="SSF48350">
    <property type="entry name" value="GTPase activation domain, GAP"/>
    <property type="match status" value="1"/>
</dbReference>
<dbReference type="Proteomes" id="UP000078561">
    <property type="component" value="Unassembled WGS sequence"/>
</dbReference>
<dbReference type="OMA" id="GFERSPQ"/>
<evidence type="ECO:0000259" key="6">
    <source>
        <dbReference type="PROSITE" id="PS50023"/>
    </source>
</evidence>
<evidence type="ECO:0000259" key="7">
    <source>
        <dbReference type="PROSITE" id="PS50238"/>
    </source>
</evidence>
<dbReference type="SUPFAM" id="SSF57889">
    <property type="entry name" value="Cysteine-rich domain"/>
    <property type="match status" value="1"/>
</dbReference>
<dbReference type="PANTHER" id="PTHR23176">
    <property type="entry name" value="RHO/RAC/CDC GTPASE-ACTIVATING PROTEIN"/>
    <property type="match status" value="1"/>
</dbReference>
<dbReference type="GO" id="GO:0007165">
    <property type="term" value="P:signal transduction"/>
    <property type="evidence" value="ECO:0007669"/>
    <property type="project" value="InterPro"/>
</dbReference>
<keyword evidence="2 4" id="KW-0479">Metal-binding</keyword>
<evidence type="ECO:0000256" key="4">
    <source>
        <dbReference type="PROSITE-ProRule" id="PRU00125"/>
    </source>
</evidence>
<dbReference type="Pfam" id="PF00620">
    <property type="entry name" value="RhoGAP"/>
    <property type="match status" value="1"/>
</dbReference>
<sequence>METPIDDASFTGEEYEDPRCQGCNQPIDDGSVLQFGDGIWHFECFRCSKCHNLVECYSNLLLLHDGSPVCEQCSYNCHVCHQTIKDEAIMTGDAAYHAECFRCIQCHSKIDDLVFTQTSKGIFCTQCHEARKQLRQKRKEEKIRQQQQKEIDQVERLLQQSGPDQPASDGYRRNRHNSILQGLDINTSPYSRRILPLETWQPALAASPSSSSKTGQSPAHSTPNDSADIEQQQRLSTSTSTAASQPKPLSTELTTEELIELNNMLNAAIDGGLTDDNMPSPPPEKQGDSSKPSSQKDLQDLHQELDWTKSKLLSVETKFDHLKEISRKALEEYKCMKERFGAETVARQEAEEKLITVQNQLSFYQQLSVFGPSEFMQYSKDELERLHNTRTHMDHSVNDLRRQRDIILCEIERQKMAQWDRFSTAHQQQLVSLQHDVDHAKLGYTRLIKARDDIITEMIMLNTKNAELSSLNNDLSRRMTEREREAIAVMAGTSFLPDEITPSESNSGRQSPDNTLKQLVSPKLTAHRDSFNVAAAVVAPPSRFKFRRNKSKRSGGSDETTSEKKDGDTLIGLPYDTNTPVVADKPQEGQLRVGTHLFNYTKFLRPIKCDVCSDKIWRATELKCPVSMFGQDLVKHVQAEGIQIPLVVQKCIEAVEQRGMDYEGIYRKSGGAGQMRSIQQAFEQNEDIDLGDDDQWNDICAVTSVLKQYFRDLPNPLFTFEHHQKWVDAILASDGQVEALRKLLHDIPIEHFHTLKYLMQHLAKINTRNSENLMTAKNLAVVFGPTLMRHADETKDMVVNHKIGCIEFILNHMVIFDDPVPELLKSARLPVRKNSLPSRREAPMGLPAPALPPRENAGFI</sequence>
<dbReference type="AlphaFoldDB" id="A0A163JRD9"/>
<keyword evidence="9" id="KW-1185">Reference proteome</keyword>
<dbReference type="CDD" id="cd00159">
    <property type="entry name" value="RhoGAP"/>
    <property type="match status" value="1"/>
</dbReference>
<proteinExistence type="predicted"/>
<dbReference type="Gene3D" id="2.10.110.10">
    <property type="entry name" value="Cysteine Rich Protein"/>
    <property type="match status" value="2"/>
</dbReference>
<feature type="domain" description="LIM zinc-binding" evidence="6">
    <location>
        <begin position="18"/>
        <end position="80"/>
    </location>
</feature>
<feature type="compositionally biased region" description="Polar residues" evidence="5">
    <location>
        <begin position="220"/>
        <end position="248"/>
    </location>
</feature>
<keyword evidence="4" id="KW-0440">LIM domain</keyword>
<dbReference type="PROSITE" id="PS50023">
    <property type="entry name" value="LIM_DOMAIN_2"/>
    <property type="match status" value="1"/>
</dbReference>
<dbReference type="InterPro" id="IPR046349">
    <property type="entry name" value="C1-like_sf"/>
</dbReference>
<dbReference type="STRING" id="4829.A0A163JRD9"/>
<dbReference type="PROSITE" id="PS50238">
    <property type="entry name" value="RHOGAP"/>
    <property type="match status" value="1"/>
</dbReference>
<feature type="region of interest" description="Disordered" evidence="5">
    <location>
        <begin position="156"/>
        <end position="180"/>
    </location>
</feature>
<feature type="region of interest" description="Disordered" evidence="5">
    <location>
        <begin position="496"/>
        <end position="515"/>
    </location>
</feature>
<dbReference type="InterPro" id="IPR008936">
    <property type="entry name" value="Rho_GTPase_activation_prot"/>
</dbReference>